<accession>A0A195BYL4</accession>
<dbReference type="EMBL" id="KQ976396">
    <property type="protein sequence ID" value="KYM93026.1"/>
    <property type="molecule type" value="Genomic_DNA"/>
</dbReference>
<name>A0A195BYL4_9HYME</name>
<organism evidence="1 2">
    <name type="scientific">Atta colombica</name>
    <dbReference type="NCBI Taxonomy" id="520822"/>
    <lineage>
        <taxon>Eukaryota</taxon>
        <taxon>Metazoa</taxon>
        <taxon>Ecdysozoa</taxon>
        <taxon>Arthropoda</taxon>
        <taxon>Hexapoda</taxon>
        <taxon>Insecta</taxon>
        <taxon>Pterygota</taxon>
        <taxon>Neoptera</taxon>
        <taxon>Endopterygota</taxon>
        <taxon>Hymenoptera</taxon>
        <taxon>Apocrita</taxon>
        <taxon>Aculeata</taxon>
        <taxon>Formicoidea</taxon>
        <taxon>Formicidae</taxon>
        <taxon>Myrmicinae</taxon>
        <taxon>Atta</taxon>
    </lineage>
</organism>
<feature type="non-terminal residue" evidence="1">
    <location>
        <position position="1"/>
    </location>
</feature>
<reference evidence="1 2" key="1">
    <citation type="submission" date="2015-09" db="EMBL/GenBank/DDBJ databases">
        <title>Atta colombica WGS genome.</title>
        <authorList>
            <person name="Nygaard S."/>
            <person name="Hu H."/>
            <person name="Boomsma J."/>
            <person name="Zhang G."/>
        </authorList>
    </citation>
    <scope>NUCLEOTIDE SEQUENCE [LARGE SCALE GENOMIC DNA]</scope>
    <source>
        <strain evidence="1">Treedump-2</strain>
        <tissue evidence="1">Whole body</tissue>
    </source>
</reference>
<protein>
    <submittedName>
        <fullName evidence="1">Uncharacterized protein</fullName>
    </submittedName>
</protein>
<gene>
    <name evidence="1" type="ORF">ALC53_00565</name>
</gene>
<dbReference type="AlphaFoldDB" id="A0A195BYL4"/>
<evidence type="ECO:0000313" key="2">
    <source>
        <dbReference type="Proteomes" id="UP000078540"/>
    </source>
</evidence>
<keyword evidence="2" id="KW-1185">Reference proteome</keyword>
<dbReference type="Proteomes" id="UP000078540">
    <property type="component" value="Unassembled WGS sequence"/>
</dbReference>
<evidence type="ECO:0000313" key="1">
    <source>
        <dbReference type="EMBL" id="KYM93026.1"/>
    </source>
</evidence>
<sequence>VSFITTVIIWQDNELVNNVIPFAGCVRVASGAPSGDNSDVVVGGQLSAGDAKSTCFEVYVSNTYIVEFSALCRAPFLNYRVVESNFRYFLSAPALVMRARGSTGYISASRDDAKIIILDRSGRNYSVASWKIGRACVSRDATAKGRLPDLTSDMCRLLSYRSLNGLVRNHRLDGDKDRKWRRDEEGRSSMIEVKVGKMYQSALKCSTIRNDGRHNGMFYLDYERKFVKLDETVCRKANASVMTTLPLGYCLSNLILFCELVCAIEADSLPFDVSQDLKGSIISLQDLVQRPSRSFEYY</sequence>
<proteinExistence type="predicted"/>